<dbReference type="Pfam" id="PF03065">
    <property type="entry name" value="Glyco_hydro_57"/>
    <property type="match status" value="1"/>
</dbReference>
<accession>A0ABV6FX43</accession>
<dbReference type="InterPro" id="IPR004300">
    <property type="entry name" value="Glyco_hydro_57_N"/>
</dbReference>
<dbReference type="InterPro" id="IPR011330">
    <property type="entry name" value="Glyco_hydro/deAcase_b/a-brl"/>
</dbReference>
<gene>
    <name evidence="4" type="ORF">ACFFIP_15745</name>
</gene>
<dbReference type="RefSeq" id="WP_382388659.1">
    <property type="nucleotide sequence ID" value="NZ_JBHLWI010000043.1"/>
</dbReference>
<dbReference type="Proteomes" id="UP001589797">
    <property type="component" value="Unassembled WGS sequence"/>
</dbReference>
<evidence type="ECO:0000256" key="2">
    <source>
        <dbReference type="ARBA" id="ARBA00023277"/>
    </source>
</evidence>
<reference evidence="4 5" key="1">
    <citation type="submission" date="2024-09" db="EMBL/GenBank/DDBJ databases">
        <authorList>
            <person name="Sun Q."/>
            <person name="Mori K."/>
        </authorList>
    </citation>
    <scope>NUCLEOTIDE SEQUENCE [LARGE SCALE GENOMIC DNA]</scope>
    <source>
        <strain evidence="4 5">CCM 7650</strain>
    </source>
</reference>
<name>A0ABV6FX43_9BACT</name>
<proteinExistence type="inferred from homology"/>
<dbReference type="PANTHER" id="PTHR36306:SF1">
    <property type="entry name" value="ALPHA-AMYLASE-RELATED"/>
    <property type="match status" value="1"/>
</dbReference>
<keyword evidence="5" id="KW-1185">Reference proteome</keyword>
<comment type="caution">
    <text evidence="4">The sequence shown here is derived from an EMBL/GenBank/DDBJ whole genome shotgun (WGS) entry which is preliminary data.</text>
</comment>
<dbReference type="PANTHER" id="PTHR36306">
    <property type="entry name" value="ALPHA-AMYLASE-RELATED-RELATED"/>
    <property type="match status" value="1"/>
</dbReference>
<protein>
    <recommendedName>
        <fullName evidence="3">Glycoside hydrolase family 57 N-terminal domain-containing protein</fullName>
    </recommendedName>
</protein>
<dbReference type="EMBL" id="JBHLWI010000043">
    <property type="protein sequence ID" value="MFC0264147.1"/>
    <property type="molecule type" value="Genomic_DNA"/>
</dbReference>
<feature type="domain" description="Glycoside hydrolase family 57 N-terminal" evidence="3">
    <location>
        <begin position="6"/>
        <end position="289"/>
    </location>
</feature>
<evidence type="ECO:0000313" key="4">
    <source>
        <dbReference type="EMBL" id="MFC0264147.1"/>
    </source>
</evidence>
<evidence type="ECO:0000313" key="5">
    <source>
        <dbReference type="Proteomes" id="UP001589797"/>
    </source>
</evidence>
<sequence length="420" mass="49007">MKNICLIFHTHHPVLLNKFRFYEIGGSSSYFNQENNRAKMQQAAIKKYGPVNQQLMALFNQFSKYFKISFAFSGTTMDLMETCCPDIIQDLKKINDLGSVEFLGETYSHSILNLNNEQEFIYQVSKQKNKVLNLFGQYPRSFLNTNYFSLEFLNSVLPFLEFDLVINQESYGMHEGFSKHTLYQIKDRDGLKMLFTENLLQKPEGLKKSEVLNKPPLRYADEFIHWINAMPEENQIVTLLIDYKGFLGEKDANKPLLNFIHELPQKAMESNIGFITPLEAALSADFSPKVTNVSFEIKLQEKKNPPNQLQKEILDILTGLKDKVYQTKQENFIKTWHYLQDDINLHEMSFESKNNDSLQEDQNPFSAYINYRNILDDFTRKIDKALLNLKEKIRSNNYVSLIRSKRNKIGNQPLSLKSNH</sequence>
<dbReference type="Gene3D" id="3.20.110.20">
    <property type="match status" value="1"/>
</dbReference>
<dbReference type="InterPro" id="IPR052046">
    <property type="entry name" value="GH57_Enzymes"/>
</dbReference>
<organism evidence="4 5">
    <name type="scientific">Fontibacter flavus</name>
    <dbReference type="NCBI Taxonomy" id="654838"/>
    <lineage>
        <taxon>Bacteria</taxon>
        <taxon>Pseudomonadati</taxon>
        <taxon>Bacteroidota</taxon>
        <taxon>Cytophagia</taxon>
        <taxon>Cytophagales</taxon>
        <taxon>Cyclobacteriaceae</taxon>
        <taxon>Fontibacter</taxon>
    </lineage>
</organism>
<evidence type="ECO:0000259" key="3">
    <source>
        <dbReference type="Pfam" id="PF03065"/>
    </source>
</evidence>
<keyword evidence="2" id="KW-0119">Carbohydrate metabolism</keyword>
<comment type="similarity">
    <text evidence="1">Belongs to the glycosyl hydrolase 57 family.</text>
</comment>
<evidence type="ECO:0000256" key="1">
    <source>
        <dbReference type="ARBA" id="ARBA00006821"/>
    </source>
</evidence>
<dbReference type="SUPFAM" id="SSF88713">
    <property type="entry name" value="Glycoside hydrolase/deacetylase"/>
    <property type="match status" value="1"/>
</dbReference>